<dbReference type="RefSeq" id="WP_209692280.1">
    <property type="nucleotide sequence ID" value="NZ_BAAAVU010000028.1"/>
</dbReference>
<organism evidence="1 2">
    <name type="scientific">Kribbella aluminosa</name>
    <dbReference type="NCBI Taxonomy" id="416017"/>
    <lineage>
        <taxon>Bacteria</taxon>
        <taxon>Bacillati</taxon>
        <taxon>Actinomycetota</taxon>
        <taxon>Actinomycetes</taxon>
        <taxon>Propionibacteriales</taxon>
        <taxon>Kribbellaceae</taxon>
        <taxon>Kribbella</taxon>
    </lineage>
</organism>
<keyword evidence="2" id="KW-1185">Reference proteome</keyword>
<name>A0ABS4UBU3_9ACTN</name>
<gene>
    <name evidence="1" type="ORF">JOF29_000142</name>
</gene>
<protein>
    <submittedName>
        <fullName evidence="1">Uncharacterized protein</fullName>
    </submittedName>
</protein>
<accession>A0ABS4UBU3</accession>
<reference evidence="1 2" key="1">
    <citation type="submission" date="2021-03" db="EMBL/GenBank/DDBJ databases">
        <title>Sequencing the genomes of 1000 actinobacteria strains.</title>
        <authorList>
            <person name="Klenk H.-P."/>
        </authorList>
    </citation>
    <scope>NUCLEOTIDE SEQUENCE [LARGE SCALE GENOMIC DNA]</scope>
    <source>
        <strain evidence="1 2">DSM 18824</strain>
    </source>
</reference>
<evidence type="ECO:0000313" key="2">
    <source>
        <dbReference type="Proteomes" id="UP000755585"/>
    </source>
</evidence>
<sequence length="89" mass="9899">MPTKTMTRIDAGLITLNLPVSSDGGTWYQIPFKGESATYVDRQAAAYVIAYRDRVDIAIDENTDWSRFPTTFDALCANVPVYAVEYAQA</sequence>
<dbReference type="Proteomes" id="UP000755585">
    <property type="component" value="Unassembled WGS sequence"/>
</dbReference>
<proteinExistence type="predicted"/>
<dbReference type="EMBL" id="JAGINT010000001">
    <property type="protein sequence ID" value="MBP2349059.1"/>
    <property type="molecule type" value="Genomic_DNA"/>
</dbReference>
<evidence type="ECO:0000313" key="1">
    <source>
        <dbReference type="EMBL" id="MBP2349059.1"/>
    </source>
</evidence>
<comment type="caution">
    <text evidence="1">The sequence shown here is derived from an EMBL/GenBank/DDBJ whole genome shotgun (WGS) entry which is preliminary data.</text>
</comment>